<keyword evidence="1" id="KW-0732">Signal</keyword>
<reference evidence="2 3" key="1">
    <citation type="submission" date="2021-12" db="EMBL/GenBank/DDBJ databases">
        <title>Siccirubricoccus leaddurans sp. nov., a high concentration Zn2+ tolerance bacterium.</title>
        <authorList>
            <person name="Cao Y."/>
        </authorList>
    </citation>
    <scope>NUCLEOTIDE SEQUENCE [LARGE SCALE GENOMIC DNA]</scope>
    <source>
        <strain evidence="2 3">KC 17139</strain>
    </source>
</reference>
<evidence type="ECO:0000313" key="3">
    <source>
        <dbReference type="Proteomes" id="UP001523392"/>
    </source>
</evidence>
<accession>A0ABT1D762</accession>
<name>A0ABT1D762_9PROT</name>
<dbReference type="EMBL" id="JAFIRR010000103">
    <property type="protein sequence ID" value="MCO6417777.1"/>
    <property type="molecule type" value="Genomic_DNA"/>
</dbReference>
<comment type="caution">
    <text evidence="2">The sequence shown here is derived from an EMBL/GenBank/DDBJ whole genome shotgun (WGS) entry which is preliminary data.</text>
</comment>
<protein>
    <submittedName>
        <fullName evidence="2">Uncharacterized protein</fullName>
    </submittedName>
</protein>
<keyword evidence="3" id="KW-1185">Reference proteome</keyword>
<gene>
    <name evidence="2" type="ORF">JYK14_16640</name>
</gene>
<dbReference type="Proteomes" id="UP001523392">
    <property type="component" value="Unassembled WGS sequence"/>
</dbReference>
<dbReference type="RefSeq" id="WP_252954410.1">
    <property type="nucleotide sequence ID" value="NZ_JAFIRR010000103.1"/>
</dbReference>
<feature type="signal peptide" evidence="1">
    <location>
        <begin position="1"/>
        <end position="18"/>
    </location>
</feature>
<evidence type="ECO:0000313" key="2">
    <source>
        <dbReference type="EMBL" id="MCO6417777.1"/>
    </source>
</evidence>
<sequence>MLLAFSSPLLAALQALHAAPEAAMSCLGIAAAALGITLQATLPPPAEDTVEATILSAFAAM</sequence>
<organism evidence="2 3">
    <name type="scientific">Siccirubricoccus soli</name>
    <dbReference type="NCBI Taxonomy" id="2899147"/>
    <lineage>
        <taxon>Bacteria</taxon>
        <taxon>Pseudomonadati</taxon>
        <taxon>Pseudomonadota</taxon>
        <taxon>Alphaproteobacteria</taxon>
        <taxon>Acetobacterales</taxon>
        <taxon>Roseomonadaceae</taxon>
        <taxon>Siccirubricoccus</taxon>
    </lineage>
</organism>
<evidence type="ECO:0000256" key="1">
    <source>
        <dbReference type="SAM" id="SignalP"/>
    </source>
</evidence>
<proteinExistence type="predicted"/>
<feature type="chain" id="PRO_5046900212" evidence="1">
    <location>
        <begin position="19"/>
        <end position="61"/>
    </location>
</feature>